<name>M2PVH7_9PSEU</name>
<reference evidence="2 4" key="2">
    <citation type="submission" date="2017-02" db="EMBL/GenBank/DDBJ databases">
        <title>Amycolatopsis azurea DSM 43854 draft genome.</title>
        <authorList>
            <person name="Mayilraj S."/>
        </authorList>
    </citation>
    <scope>NUCLEOTIDE SEQUENCE [LARGE SCALE GENOMIC DNA]</scope>
    <source>
        <strain evidence="2 4">DSM 43854</strain>
    </source>
</reference>
<gene>
    <name evidence="2" type="ORF">B0293_04050</name>
    <name evidence="1" type="ORF">C791_0252</name>
</gene>
<proteinExistence type="predicted"/>
<accession>M2PVH7</accession>
<evidence type="ECO:0000313" key="3">
    <source>
        <dbReference type="Proteomes" id="UP000014137"/>
    </source>
</evidence>
<sequence length="434" mass="47974">MHRICLALPTNRACAGPLSDFLEEAEFAAGNFDVEVFALILDSSPEREFGEHAGIIGGRRRVENVVVLHLDETAQRVFLRRVIEAADVDESMLGLLLPQGVSYGACTDRAFLVARALGCRSVHRRDSDSGYQLSNGQKVFPVHHELRSIGRRAANVTEHVTATTLGPEHEHKPVVLVGGSFVGELSVDIGDLRSRDRTAYHDIVGLWAPDGWTDAEKTKLAEVSFTGAGTEPFTEDRSEAGIVDPMRIDMCNIAFQQIHERVPLPPATDTIGSDYFLFHLAHSARLPGVVHNRHIVNFHTAERKTDAGFLAYQLRLTKFFLSMLYFHDIYRRMAEAGETLLDHRHRVRAGMIAGFASESTGLADSPNVARLARIDKTYRGLGGRYADFAESLAPRRESLLAEARQDIADFALLITAWERLMDASATLGLDQTCG</sequence>
<dbReference type="Proteomes" id="UP000188551">
    <property type="component" value="Unassembled WGS sequence"/>
</dbReference>
<dbReference type="Proteomes" id="UP000014137">
    <property type="component" value="Unassembled WGS sequence"/>
</dbReference>
<dbReference type="EMBL" id="MUXN01000002">
    <property type="protein sequence ID" value="OOC08062.1"/>
    <property type="molecule type" value="Genomic_DNA"/>
</dbReference>
<dbReference type="OrthoDB" id="3285495at2"/>
<reference evidence="1 3" key="1">
    <citation type="submission" date="2012-10" db="EMBL/GenBank/DDBJ databases">
        <title>Genome assembly of Amycolatopsis azurea DSM 43854.</title>
        <authorList>
            <person name="Khatri I."/>
            <person name="Kaur I."/>
            <person name="Subramanian S."/>
            <person name="Mayilraj S."/>
        </authorList>
    </citation>
    <scope>NUCLEOTIDE SEQUENCE [LARGE SCALE GENOMIC DNA]</scope>
    <source>
        <strain evidence="1 3">DSM 43854</strain>
    </source>
</reference>
<dbReference type="Pfam" id="PF19787">
    <property type="entry name" value="DUF6271"/>
    <property type="match status" value="1"/>
</dbReference>
<dbReference type="RefSeq" id="WP_005152972.1">
    <property type="nucleotide sequence ID" value="NZ_ANMG01000010.1"/>
</dbReference>
<dbReference type="InterPro" id="IPR046238">
    <property type="entry name" value="DUF6271"/>
</dbReference>
<evidence type="ECO:0000313" key="1">
    <source>
        <dbReference type="EMBL" id="EMD28628.1"/>
    </source>
</evidence>
<dbReference type="EMBL" id="ANMG01000010">
    <property type="protein sequence ID" value="EMD28628.1"/>
    <property type="molecule type" value="Genomic_DNA"/>
</dbReference>
<keyword evidence="4" id="KW-1185">Reference proteome</keyword>
<dbReference type="AlphaFoldDB" id="M2PVH7"/>
<comment type="caution">
    <text evidence="1">The sequence shown here is derived from an EMBL/GenBank/DDBJ whole genome shotgun (WGS) entry which is preliminary data.</text>
</comment>
<dbReference type="PATRIC" id="fig|1238180.3.peg.1610"/>
<protein>
    <submittedName>
        <fullName evidence="1">Uncharacterized protein</fullName>
    </submittedName>
</protein>
<evidence type="ECO:0000313" key="4">
    <source>
        <dbReference type="Proteomes" id="UP000188551"/>
    </source>
</evidence>
<evidence type="ECO:0000313" key="2">
    <source>
        <dbReference type="EMBL" id="OOC08062.1"/>
    </source>
</evidence>
<organism evidence="1 3">
    <name type="scientific">Amycolatopsis azurea DSM 43854</name>
    <dbReference type="NCBI Taxonomy" id="1238180"/>
    <lineage>
        <taxon>Bacteria</taxon>
        <taxon>Bacillati</taxon>
        <taxon>Actinomycetota</taxon>
        <taxon>Actinomycetes</taxon>
        <taxon>Pseudonocardiales</taxon>
        <taxon>Pseudonocardiaceae</taxon>
        <taxon>Amycolatopsis</taxon>
    </lineage>
</organism>